<dbReference type="InterPro" id="IPR001633">
    <property type="entry name" value="EAL_dom"/>
</dbReference>
<evidence type="ECO:0000313" key="6">
    <source>
        <dbReference type="Proteomes" id="UP000268973"/>
    </source>
</evidence>
<dbReference type="Gene3D" id="3.20.20.450">
    <property type="entry name" value="EAL domain"/>
    <property type="match status" value="1"/>
</dbReference>
<dbReference type="InterPro" id="IPR035919">
    <property type="entry name" value="EAL_sf"/>
</dbReference>
<dbReference type="RefSeq" id="WP_126573816.1">
    <property type="nucleotide sequence ID" value="NZ_RXZH01000002.1"/>
</dbReference>
<dbReference type="CDD" id="cd01948">
    <property type="entry name" value="EAL"/>
    <property type="match status" value="1"/>
</dbReference>
<dbReference type="Pfam" id="PF00990">
    <property type="entry name" value="GGDEF"/>
    <property type="match status" value="1"/>
</dbReference>
<organism evidence="5 6">
    <name type="scientific">Vibrio aquaticus</name>
    <dbReference type="NCBI Taxonomy" id="2496559"/>
    <lineage>
        <taxon>Bacteria</taxon>
        <taxon>Pseudomonadati</taxon>
        <taxon>Pseudomonadota</taxon>
        <taxon>Gammaproteobacteria</taxon>
        <taxon>Vibrionales</taxon>
        <taxon>Vibrionaceae</taxon>
        <taxon>Vibrio</taxon>
    </lineage>
</organism>
<evidence type="ECO:0000259" key="4">
    <source>
        <dbReference type="PROSITE" id="PS50887"/>
    </source>
</evidence>
<dbReference type="Gene3D" id="3.30.70.270">
    <property type="match status" value="1"/>
</dbReference>
<dbReference type="OrthoDB" id="1316910at2"/>
<dbReference type="PROSITE" id="PS50885">
    <property type="entry name" value="HAMP"/>
    <property type="match status" value="1"/>
</dbReference>
<accession>A0A432CZV4</accession>
<dbReference type="SMART" id="SM00267">
    <property type="entry name" value="GGDEF"/>
    <property type="match status" value="1"/>
</dbReference>
<dbReference type="GO" id="GO:0007165">
    <property type="term" value="P:signal transduction"/>
    <property type="evidence" value="ECO:0007669"/>
    <property type="project" value="InterPro"/>
</dbReference>
<dbReference type="PROSITE" id="PS50887">
    <property type="entry name" value="GGDEF"/>
    <property type="match status" value="1"/>
</dbReference>
<dbReference type="CDD" id="cd01949">
    <property type="entry name" value="GGDEF"/>
    <property type="match status" value="1"/>
</dbReference>
<protein>
    <submittedName>
        <fullName evidence="5">EAL domain-containing protein</fullName>
    </submittedName>
</protein>
<proteinExistence type="predicted"/>
<dbReference type="InterPro" id="IPR000160">
    <property type="entry name" value="GGDEF_dom"/>
</dbReference>
<dbReference type="SUPFAM" id="SSF141868">
    <property type="entry name" value="EAL domain-like"/>
    <property type="match status" value="1"/>
</dbReference>
<dbReference type="InterPro" id="IPR052155">
    <property type="entry name" value="Biofilm_reg_signaling"/>
</dbReference>
<dbReference type="GO" id="GO:0016020">
    <property type="term" value="C:membrane"/>
    <property type="evidence" value="ECO:0007669"/>
    <property type="project" value="InterPro"/>
</dbReference>
<sequence length="711" mass="80336">MKKKGFKGHLIFATVCVVTLVCALNFVLYSAAYKSQSEQIYDKITKSVEASLQKKVEQQAIALSHILSQQAFNPLYHYNVSETLHLLQTNLSQPNVEVIQIIDQEGLIFHDGTPDIVSFGLPHKKPELIEQVLTTGGTIKRHEDNLLLVAAPIAEQDNFIGVVYLELNKHSLINEVNNSAQQLSTLGQLDSERMNRWQLLFSGVGLICGIAMAYSVASSFANPITQIIKQLKQTRDGRFEPIEQSAPYQELDSLVDAFNEMQHSVSKHNDHIQHMAFHDQLTGLPNRFRFIQLVDDHIAQNQDQLLALLFIDLDDFKFVNDNYGHHVGDDVIKQVCARLNRLLDEPLLAPHKDKVLLSRVGGDEFILMVPYTRDIRITAIADTVLKAIIEPLDLQRFKLSCNASLGIACYPDFGTDADTLCRNAELAMFEQKQKGKNAYSIYTREMDKAVEERLYIEQELRKAMDDLSQFELWYQPKFDIKSRSINGAEALVRWNHPTQGYIGPDKFIPVAESTDLILTLGEHLIHLAAKQASIWRQEYGQHFYIALNLSPRQLHRQNLSQLFKEVLATYELPGSSLHVEVTETLLLSDSAKIKTVLSDLRNLGLKVWLDDFGTGYSSLSYLQEYQFDGVKIDRSFIFCLSPENENTSLIEAILSIAESMGMNSVAEGIETEHQLALLNQLGCKLGQGYLISRPLPVEEFDKSNETITELA</sequence>
<dbReference type="Gene3D" id="6.10.340.10">
    <property type="match status" value="1"/>
</dbReference>
<dbReference type="PANTHER" id="PTHR44757:SF2">
    <property type="entry name" value="BIOFILM ARCHITECTURE MAINTENANCE PROTEIN MBAA"/>
    <property type="match status" value="1"/>
</dbReference>
<evidence type="ECO:0000256" key="1">
    <source>
        <dbReference type="SAM" id="Phobius"/>
    </source>
</evidence>
<dbReference type="PROSITE" id="PS50883">
    <property type="entry name" value="EAL"/>
    <property type="match status" value="1"/>
</dbReference>
<dbReference type="PANTHER" id="PTHR44757">
    <property type="entry name" value="DIGUANYLATE CYCLASE DGCP"/>
    <property type="match status" value="1"/>
</dbReference>
<evidence type="ECO:0000313" key="5">
    <source>
        <dbReference type="EMBL" id="RTZ16794.1"/>
    </source>
</evidence>
<feature type="transmembrane region" description="Helical" evidence="1">
    <location>
        <begin position="6"/>
        <end position="29"/>
    </location>
</feature>
<dbReference type="InterPro" id="IPR029787">
    <property type="entry name" value="Nucleotide_cyclase"/>
</dbReference>
<keyword evidence="6" id="KW-1185">Reference proteome</keyword>
<dbReference type="AlphaFoldDB" id="A0A432CZV4"/>
<feature type="domain" description="EAL" evidence="2">
    <location>
        <begin position="453"/>
        <end position="708"/>
    </location>
</feature>
<reference evidence="5 6" key="1">
    <citation type="submission" date="2018-12" db="EMBL/GenBank/DDBJ databases">
        <title>Vibrio sp. isolated from China Sea.</title>
        <authorList>
            <person name="Li Y."/>
        </authorList>
    </citation>
    <scope>NUCLEOTIDE SEQUENCE [LARGE SCALE GENOMIC DNA]</scope>
    <source>
        <strain evidence="5 6">BEI207</strain>
    </source>
</reference>
<comment type="caution">
    <text evidence="5">The sequence shown here is derived from an EMBL/GenBank/DDBJ whole genome shotgun (WGS) entry which is preliminary data.</text>
</comment>
<name>A0A432CZV4_9VIBR</name>
<gene>
    <name evidence="5" type="ORF">EJ063_08365</name>
</gene>
<keyword evidence="1" id="KW-0812">Transmembrane</keyword>
<dbReference type="Proteomes" id="UP000268973">
    <property type="component" value="Unassembled WGS sequence"/>
</dbReference>
<dbReference type="SUPFAM" id="SSF55073">
    <property type="entry name" value="Nucleotide cyclase"/>
    <property type="match status" value="1"/>
</dbReference>
<feature type="domain" description="HAMP" evidence="3">
    <location>
        <begin position="218"/>
        <end position="270"/>
    </location>
</feature>
<evidence type="ECO:0000259" key="2">
    <source>
        <dbReference type="PROSITE" id="PS50883"/>
    </source>
</evidence>
<keyword evidence="1" id="KW-1133">Transmembrane helix</keyword>
<evidence type="ECO:0000259" key="3">
    <source>
        <dbReference type="PROSITE" id="PS50885"/>
    </source>
</evidence>
<dbReference type="Pfam" id="PF00563">
    <property type="entry name" value="EAL"/>
    <property type="match status" value="1"/>
</dbReference>
<dbReference type="EMBL" id="RXZH01000002">
    <property type="protein sequence ID" value="RTZ16794.1"/>
    <property type="molecule type" value="Genomic_DNA"/>
</dbReference>
<keyword evidence="1" id="KW-0472">Membrane</keyword>
<dbReference type="SMART" id="SM00052">
    <property type="entry name" value="EAL"/>
    <property type="match status" value="1"/>
</dbReference>
<dbReference type="InterPro" id="IPR043128">
    <property type="entry name" value="Rev_trsase/Diguanyl_cyclase"/>
</dbReference>
<dbReference type="NCBIfam" id="TIGR00254">
    <property type="entry name" value="GGDEF"/>
    <property type="match status" value="1"/>
</dbReference>
<dbReference type="InterPro" id="IPR003660">
    <property type="entry name" value="HAMP_dom"/>
</dbReference>
<feature type="transmembrane region" description="Helical" evidence="1">
    <location>
        <begin position="199"/>
        <end position="221"/>
    </location>
</feature>
<feature type="domain" description="GGDEF" evidence="4">
    <location>
        <begin position="304"/>
        <end position="444"/>
    </location>
</feature>